<dbReference type="RefSeq" id="WP_022752646.1">
    <property type="nucleotide sequence ID" value="NZ_CM009896.1"/>
</dbReference>
<proteinExistence type="predicted"/>
<feature type="domain" description="HPr" evidence="4">
    <location>
        <begin position="1"/>
        <end position="87"/>
    </location>
</feature>
<dbReference type="CDD" id="cd00367">
    <property type="entry name" value="PTS-HPr_like"/>
    <property type="match status" value="1"/>
</dbReference>
<dbReference type="PANTHER" id="PTHR33705:SF2">
    <property type="entry name" value="PHOSPHOCARRIER PROTEIN NPR"/>
    <property type="match status" value="1"/>
</dbReference>
<comment type="caution">
    <text evidence="5">The sequence shown here is derived from an EMBL/GenBank/DDBJ whole genome shotgun (WGS) entry which is preliminary data.</text>
</comment>
<evidence type="ECO:0000256" key="2">
    <source>
        <dbReference type="ARBA" id="ARBA00022490"/>
    </source>
</evidence>
<comment type="subcellular location">
    <subcellularLocation>
        <location evidence="1">Cytoplasm</location>
    </subcellularLocation>
</comment>
<name>A0A317G2J4_BUTFI</name>
<evidence type="ECO:0000313" key="5">
    <source>
        <dbReference type="EMBL" id="PWT27699.1"/>
    </source>
</evidence>
<dbReference type="PROSITE" id="PS51350">
    <property type="entry name" value="PTS_HPR_DOM"/>
    <property type="match status" value="1"/>
</dbReference>
<dbReference type="EMBL" id="NXNG01000001">
    <property type="protein sequence ID" value="PWT27699.1"/>
    <property type="molecule type" value="Genomic_DNA"/>
</dbReference>
<dbReference type="Gene3D" id="3.30.1340.10">
    <property type="entry name" value="HPr-like"/>
    <property type="match status" value="1"/>
</dbReference>
<dbReference type="InterPro" id="IPR050399">
    <property type="entry name" value="HPr"/>
</dbReference>
<organism evidence="5 6">
    <name type="scientific">Butyrivibrio fibrisolvens</name>
    <dbReference type="NCBI Taxonomy" id="831"/>
    <lineage>
        <taxon>Bacteria</taxon>
        <taxon>Bacillati</taxon>
        <taxon>Bacillota</taxon>
        <taxon>Clostridia</taxon>
        <taxon>Lachnospirales</taxon>
        <taxon>Lachnospiraceae</taxon>
        <taxon>Butyrivibrio</taxon>
    </lineage>
</organism>
<dbReference type="SUPFAM" id="SSF55594">
    <property type="entry name" value="HPr-like"/>
    <property type="match status" value="1"/>
</dbReference>
<keyword evidence="2" id="KW-0963">Cytoplasm</keyword>
<dbReference type="InterPro" id="IPR000032">
    <property type="entry name" value="HPr-like"/>
</dbReference>
<evidence type="ECO:0000256" key="1">
    <source>
        <dbReference type="ARBA" id="ARBA00004496"/>
    </source>
</evidence>
<dbReference type="PRINTS" id="PR00107">
    <property type="entry name" value="PHOSPHOCPHPR"/>
</dbReference>
<accession>A0A317G2J4</accession>
<evidence type="ECO:0000259" key="4">
    <source>
        <dbReference type="PROSITE" id="PS51350"/>
    </source>
</evidence>
<gene>
    <name evidence="5" type="ORF">CPT75_11630</name>
</gene>
<dbReference type="GO" id="GO:0005737">
    <property type="term" value="C:cytoplasm"/>
    <property type="evidence" value="ECO:0007669"/>
    <property type="project" value="UniProtKB-SubCell"/>
</dbReference>
<dbReference type="GO" id="GO:0009401">
    <property type="term" value="P:phosphoenolpyruvate-dependent sugar phosphotransferase system"/>
    <property type="evidence" value="ECO:0007669"/>
    <property type="project" value="UniProtKB-KW"/>
</dbReference>
<reference evidence="5 6" key="1">
    <citation type="submission" date="2017-09" db="EMBL/GenBank/DDBJ databases">
        <title>High-quality draft genome sequence of Butyrivibrio fibrisolvens INBov1, isolated from cow rumen.</title>
        <authorList>
            <person name="Rodriguez Hernaez J."/>
            <person name="Rivarola M."/>
            <person name="Paniego N."/>
            <person name="Cravero S."/>
            <person name="Ceron Cucchi M."/>
            <person name="Martinez M.C."/>
        </authorList>
    </citation>
    <scope>NUCLEOTIDE SEQUENCE [LARGE SCALE GENOMIC DNA]</scope>
    <source>
        <strain evidence="5 6">INBov1</strain>
    </source>
</reference>
<sequence>MVSANVKVINAEGMHMRPASLFCQTVTPFTSSVRISYNGNEFDAKSVMMLMSACIKCGAEIEIKCDGPDENEALKAAVDLVNSGLGD</sequence>
<evidence type="ECO:0000313" key="6">
    <source>
        <dbReference type="Proteomes" id="UP000245488"/>
    </source>
</evidence>
<dbReference type="PANTHER" id="PTHR33705">
    <property type="entry name" value="PHOSPHOCARRIER PROTEIN HPR"/>
    <property type="match status" value="1"/>
</dbReference>
<evidence type="ECO:0000256" key="3">
    <source>
        <dbReference type="ARBA" id="ARBA00022683"/>
    </source>
</evidence>
<dbReference type="AlphaFoldDB" id="A0A317G2J4"/>
<dbReference type="NCBIfam" id="TIGR01003">
    <property type="entry name" value="PTS_HPr_family"/>
    <property type="match status" value="1"/>
</dbReference>
<dbReference type="Pfam" id="PF00381">
    <property type="entry name" value="PTS-HPr"/>
    <property type="match status" value="1"/>
</dbReference>
<protein>
    <submittedName>
        <fullName evidence="5">HPr family phosphocarrier protein</fullName>
    </submittedName>
</protein>
<dbReference type="InterPro" id="IPR035895">
    <property type="entry name" value="HPr-like_sf"/>
</dbReference>
<keyword evidence="6" id="KW-1185">Reference proteome</keyword>
<dbReference type="Proteomes" id="UP000245488">
    <property type="component" value="Chromosome"/>
</dbReference>
<keyword evidence="3" id="KW-0598">Phosphotransferase system</keyword>